<evidence type="ECO:0000313" key="2">
    <source>
        <dbReference type="Proteomes" id="UP000077202"/>
    </source>
</evidence>
<sequence>MCVWYRTHGSCNYKTAELLPTSKDNRPEAICVWIGDRYFTMSTFDIAVILLLAMAVTAEDEKESSIQMTDDENHDAKSSDYTRLTVERLRSLAQIQLQYPAPDTTTRNGRDLCRLMGELCNTTDLNVQCCDGLVCLGDSCAIVFSPPNP</sequence>
<dbReference type="Proteomes" id="UP000077202">
    <property type="component" value="Unassembled WGS sequence"/>
</dbReference>
<dbReference type="EMBL" id="LVLJ01000267">
    <property type="protein sequence ID" value="OAE35096.1"/>
    <property type="molecule type" value="Genomic_DNA"/>
</dbReference>
<name>A0A176WS31_MARPO</name>
<keyword evidence="2" id="KW-1185">Reference proteome</keyword>
<protein>
    <submittedName>
        <fullName evidence="1">Uncharacterized protein</fullName>
    </submittedName>
</protein>
<comment type="caution">
    <text evidence="1">The sequence shown here is derived from an EMBL/GenBank/DDBJ whole genome shotgun (WGS) entry which is preliminary data.</text>
</comment>
<accession>A0A176WS31</accession>
<dbReference type="AlphaFoldDB" id="A0A176WS31"/>
<evidence type="ECO:0000313" key="1">
    <source>
        <dbReference type="EMBL" id="OAE35096.1"/>
    </source>
</evidence>
<organism evidence="1 2">
    <name type="scientific">Marchantia polymorpha subsp. ruderalis</name>
    <dbReference type="NCBI Taxonomy" id="1480154"/>
    <lineage>
        <taxon>Eukaryota</taxon>
        <taxon>Viridiplantae</taxon>
        <taxon>Streptophyta</taxon>
        <taxon>Embryophyta</taxon>
        <taxon>Marchantiophyta</taxon>
        <taxon>Marchantiopsida</taxon>
        <taxon>Marchantiidae</taxon>
        <taxon>Marchantiales</taxon>
        <taxon>Marchantiaceae</taxon>
        <taxon>Marchantia</taxon>
    </lineage>
</organism>
<gene>
    <name evidence="1" type="ORF">AXG93_763s1300</name>
</gene>
<proteinExistence type="predicted"/>
<reference evidence="1" key="1">
    <citation type="submission" date="2016-03" db="EMBL/GenBank/DDBJ databases">
        <title>Mechanisms controlling the formation of the plant cell surface in tip-growing cells are functionally conserved among land plants.</title>
        <authorList>
            <person name="Honkanen S."/>
            <person name="Jones V.A."/>
            <person name="Morieri G."/>
            <person name="Champion C."/>
            <person name="Hetherington A.J."/>
            <person name="Kelly S."/>
            <person name="Saint-Marcoux D."/>
            <person name="Proust H."/>
            <person name="Prescott H."/>
            <person name="Dolan L."/>
        </authorList>
    </citation>
    <scope>NUCLEOTIDE SEQUENCE [LARGE SCALE GENOMIC DNA]</scope>
    <source>
        <tissue evidence="1">Whole gametophyte</tissue>
    </source>
</reference>